<dbReference type="SUPFAM" id="SSF53474">
    <property type="entry name" value="alpha/beta-Hydrolases"/>
    <property type="match status" value="1"/>
</dbReference>
<evidence type="ECO:0000313" key="3">
    <source>
        <dbReference type="EMBL" id="CAE7755414.1"/>
    </source>
</evidence>
<dbReference type="EMBL" id="CAJNJA010039298">
    <property type="protein sequence ID" value="CAE7755414.1"/>
    <property type="molecule type" value="Genomic_DNA"/>
</dbReference>
<accession>A0A812Y0S0</accession>
<dbReference type="PANTHER" id="PTHR46331">
    <property type="entry name" value="VALACYCLOVIR HYDROLASE"/>
    <property type="match status" value="1"/>
</dbReference>
<feature type="domain" description="AB hydrolase-1" evidence="2">
    <location>
        <begin position="136"/>
        <end position="405"/>
    </location>
</feature>
<evidence type="ECO:0000256" key="1">
    <source>
        <dbReference type="SAM" id="Phobius"/>
    </source>
</evidence>
<dbReference type="OrthoDB" id="19657at2759"/>
<feature type="transmembrane region" description="Helical" evidence="1">
    <location>
        <begin position="27"/>
        <end position="44"/>
    </location>
</feature>
<dbReference type="Pfam" id="PF00561">
    <property type="entry name" value="Abhydrolase_1"/>
    <property type="match status" value="1"/>
</dbReference>
<evidence type="ECO:0000313" key="4">
    <source>
        <dbReference type="Proteomes" id="UP000601435"/>
    </source>
</evidence>
<reference evidence="3" key="1">
    <citation type="submission" date="2021-02" db="EMBL/GenBank/DDBJ databases">
        <authorList>
            <person name="Dougan E. K."/>
            <person name="Rhodes N."/>
            <person name="Thang M."/>
            <person name="Chan C."/>
        </authorList>
    </citation>
    <scope>NUCLEOTIDE SEQUENCE</scope>
</reference>
<evidence type="ECO:0000259" key="2">
    <source>
        <dbReference type="Pfam" id="PF00561"/>
    </source>
</evidence>
<comment type="caution">
    <text evidence="3">The sequence shown here is derived from an EMBL/GenBank/DDBJ whole genome shotgun (WGS) entry which is preliminary data.</text>
</comment>
<feature type="transmembrane region" description="Helical" evidence="1">
    <location>
        <begin position="259"/>
        <end position="280"/>
    </location>
</feature>
<sequence length="442" mass="50197">MKLPETMAASTPLEMGKSLWRFGTHRYFYVMAQYLIHSGIANAISWIKLILLSSVVTLCLVIPILWPLFLFWVYQKYQSYAASRAKLLPSWTGPESLEQKVLKAIEKNEPPENGKFQNRDGLSLHYYSEGRGSKYVLICNGVNCSYLLWKPLMDSLTESFGKDWREEVTVITWDYRGLYKSEAPPATSSYSVRALCEDAYDLLRHLKLEKWHAVCGWSTGVQCSLEYAGLYPETVERIFLVNGSHGHTLHTAFQPMPQFFFLSTMSRLLSTAIYFVRFYICNDAKEFQRFKSLWVKLNELVSCTLHRLNGFLLGSASLEYTMASNALDLTGHGPDHCNNVMRILQALDSHSSAYTLPELPVPILVVAGLLDVMTPAFTQYEIAGLAQRAKLVSIAAGTHHCILESPQLASREAARFFQADPKDLEKWGSEDRVSWPIGWYLL</sequence>
<name>A0A812Y0S0_9DINO</name>
<keyword evidence="1" id="KW-0472">Membrane</keyword>
<keyword evidence="4" id="KW-1185">Reference proteome</keyword>
<dbReference type="InterPro" id="IPR000073">
    <property type="entry name" value="AB_hydrolase_1"/>
</dbReference>
<dbReference type="Proteomes" id="UP000601435">
    <property type="component" value="Unassembled WGS sequence"/>
</dbReference>
<dbReference type="InterPro" id="IPR029058">
    <property type="entry name" value="AB_hydrolase_fold"/>
</dbReference>
<dbReference type="GO" id="GO:0017171">
    <property type="term" value="F:serine hydrolase activity"/>
    <property type="evidence" value="ECO:0007669"/>
    <property type="project" value="TreeGrafter"/>
</dbReference>
<dbReference type="PANTHER" id="PTHR46331:SF2">
    <property type="entry name" value="VALACYCLOVIR HYDROLASE"/>
    <property type="match status" value="1"/>
</dbReference>
<keyword evidence="1" id="KW-1133">Transmembrane helix</keyword>
<gene>
    <name evidence="3" type="primary">PCBP3</name>
    <name evidence="3" type="ORF">SNEC2469_LOCUS21934</name>
</gene>
<dbReference type="Gene3D" id="3.40.50.1820">
    <property type="entry name" value="alpha/beta hydrolase"/>
    <property type="match status" value="1"/>
</dbReference>
<dbReference type="AlphaFoldDB" id="A0A812Y0S0"/>
<organism evidence="3 4">
    <name type="scientific">Symbiodinium necroappetens</name>
    <dbReference type="NCBI Taxonomy" id="1628268"/>
    <lineage>
        <taxon>Eukaryota</taxon>
        <taxon>Sar</taxon>
        <taxon>Alveolata</taxon>
        <taxon>Dinophyceae</taxon>
        <taxon>Suessiales</taxon>
        <taxon>Symbiodiniaceae</taxon>
        <taxon>Symbiodinium</taxon>
    </lineage>
</organism>
<keyword evidence="1" id="KW-0812">Transmembrane</keyword>
<proteinExistence type="predicted"/>
<protein>
    <submittedName>
        <fullName evidence="3">PCBP3 protein</fullName>
    </submittedName>
</protein>
<feature type="transmembrane region" description="Helical" evidence="1">
    <location>
        <begin position="50"/>
        <end position="74"/>
    </location>
</feature>